<comment type="subcellular location">
    <subcellularLocation>
        <location evidence="2 5">Secreted</location>
        <location evidence="2 5">Cell wall</location>
    </subcellularLocation>
</comment>
<dbReference type="PANTHER" id="PTHR21562:SF67">
    <property type="entry name" value="PECTIN ACETYLESTERASE"/>
    <property type="match status" value="1"/>
</dbReference>
<sequence>MMGHKQYMSIYPLMLVVNLMVFLKLKVYGFPVPMTLVNDSAAKGAVCLDGSPPAYHFSPGFDSGVNNWLVHMEGGGWCRSTEECLARRDTYRGSSTKMKLMSFSGILGNQQKSNPDFYNWNKVKVRYCDGSSFTGDVESVDPGTKLYYRGARIWQAVMDELLEKGMKNSENALLSGCSAGGLASILHCDKFRGLLPESATVKCLSDAGYFIEAKDISGADSIRDFYASVVATHDSAKNLPSSCTTKNSPSLCFFPQYVVPEMSTPLFVLNAAYDSWQIKNILVPTSAKSDDWDDCRLDIKKCSASQLEVLQGYRSEFLSKLPGKGSSTGMFIISCYAHCQSGSQATWLSEGSPVIEDSSIGKAVGDWFYGRRVVQLIDCQYPCNKSCANSTDE</sequence>
<accession>A0AAX6ILL8</accession>
<dbReference type="EMBL" id="JANAVB010000194">
    <property type="protein sequence ID" value="KAJ6854220.1"/>
    <property type="molecule type" value="Genomic_DNA"/>
</dbReference>
<comment type="function">
    <text evidence="1 5">Hydrolyzes acetyl esters in homogalacturonan regions of pectin. In type I primary cell wall, galacturonic acid residues of pectin can be acetylated at the O-2 and O-3 positions. Decreasing the degree of acetylation of pectin gels in vitro alters their physical properties.</text>
</comment>
<evidence type="ECO:0000256" key="4">
    <source>
        <dbReference type="ARBA" id="ARBA00022512"/>
    </source>
</evidence>
<organism evidence="6 7">
    <name type="scientific">Iris pallida</name>
    <name type="common">Sweet iris</name>
    <dbReference type="NCBI Taxonomy" id="29817"/>
    <lineage>
        <taxon>Eukaryota</taxon>
        <taxon>Viridiplantae</taxon>
        <taxon>Streptophyta</taxon>
        <taxon>Embryophyta</taxon>
        <taxon>Tracheophyta</taxon>
        <taxon>Spermatophyta</taxon>
        <taxon>Magnoliopsida</taxon>
        <taxon>Liliopsida</taxon>
        <taxon>Asparagales</taxon>
        <taxon>Iridaceae</taxon>
        <taxon>Iridoideae</taxon>
        <taxon>Irideae</taxon>
        <taxon>Iris</taxon>
    </lineage>
</organism>
<evidence type="ECO:0000256" key="2">
    <source>
        <dbReference type="ARBA" id="ARBA00004191"/>
    </source>
</evidence>
<proteinExistence type="inferred from homology"/>
<reference evidence="6" key="1">
    <citation type="journal article" date="2023" name="GigaByte">
        <title>Genome assembly of the bearded iris, Iris pallida Lam.</title>
        <authorList>
            <person name="Bruccoleri R.E."/>
            <person name="Oakeley E.J."/>
            <person name="Faust A.M.E."/>
            <person name="Altorfer M."/>
            <person name="Dessus-Babus S."/>
            <person name="Burckhardt D."/>
            <person name="Oertli M."/>
            <person name="Naumann U."/>
            <person name="Petersen F."/>
            <person name="Wong J."/>
        </authorList>
    </citation>
    <scope>NUCLEOTIDE SEQUENCE</scope>
    <source>
        <strain evidence="6">GSM-AAB239-AS_SAM_17_03QT</strain>
    </source>
</reference>
<dbReference type="AlphaFoldDB" id="A0AAX6ILL8"/>
<dbReference type="GO" id="GO:0071555">
    <property type="term" value="P:cell wall organization"/>
    <property type="evidence" value="ECO:0007669"/>
    <property type="project" value="UniProtKB-KW"/>
</dbReference>
<evidence type="ECO:0000313" key="6">
    <source>
        <dbReference type="EMBL" id="KAJ6854220.1"/>
    </source>
</evidence>
<keyword evidence="7" id="KW-1185">Reference proteome</keyword>
<comment type="caution">
    <text evidence="6">The sequence shown here is derived from an EMBL/GenBank/DDBJ whole genome shotgun (WGS) entry which is preliminary data.</text>
</comment>
<dbReference type="Pfam" id="PF03283">
    <property type="entry name" value="PAE"/>
    <property type="match status" value="1"/>
</dbReference>
<keyword evidence="4 5" id="KW-0134">Cell wall</keyword>
<keyword evidence="5" id="KW-0378">Hydrolase</keyword>
<comment type="similarity">
    <text evidence="3 5">Belongs to the pectinacetylesterase family.</text>
</comment>
<evidence type="ECO:0000256" key="5">
    <source>
        <dbReference type="RuleBase" id="RU363114"/>
    </source>
</evidence>
<keyword evidence="5" id="KW-0964">Secreted</keyword>
<dbReference type="PANTHER" id="PTHR21562">
    <property type="entry name" value="NOTUM-RELATED"/>
    <property type="match status" value="1"/>
</dbReference>
<dbReference type="InterPro" id="IPR004963">
    <property type="entry name" value="PAE/NOTUM"/>
</dbReference>
<dbReference type="Proteomes" id="UP001140949">
    <property type="component" value="Unassembled WGS sequence"/>
</dbReference>
<dbReference type="EC" id="3.1.1.-" evidence="5"/>
<dbReference type="GO" id="GO:0016787">
    <property type="term" value="F:hydrolase activity"/>
    <property type="evidence" value="ECO:0007669"/>
    <property type="project" value="UniProtKB-KW"/>
</dbReference>
<protein>
    <recommendedName>
        <fullName evidence="5">Pectin acetylesterase</fullName>
        <ecNumber evidence="5">3.1.1.-</ecNumber>
    </recommendedName>
</protein>
<reference evidence="6" key="2">
    <citation type="submission" date="2023-04" db="EMBL/GenBank/DDBJ databases">
        <authorList>
            <person name="Bruccoleri R.E."/>
            <person name="Oakeley E.J."/>
            <person name="Faust A.-M."/>
            <person name="Dessus-Babus S."/>
            <person name="Altorfer M."/>
            <person name="Burckhardt D."/>
            <person name="Oertli M."/>
            <person name="Naumann U."/>
            <person name="Petersen F."/>
            <person name="Wong J."/>
        </authorList>
    </citation>
    <scope>NUCLEOTIDE SEQUENCE</scope>
    <source>
        <strain evidence="6">GSM-AAB239-AS_SAM_17_03QT</strain>
        <tissue evidence="6">Leaf</tissue>
    </source>
</reference>
<evidence type="ECO:0000256" key="3">
    <source>
        <dbReference type="ARBA" id="ARBA00005784"/>
    </source>
</evidence>
<keyword evidence="5" id="KW-0961">Cell wall biogenesis/degradation</keyword>
<evidence type="ECO:0000256" key="1">
    <source>
        <dbReference type="ARBA" id="ARBA00003534"/>
    </source>
</evidence>
<evidence type="ECO:0000313" key="7">
    <source>
        <dbReference type="Proteomes" id="UP001140949"/>
    </source>
</evidence>
<gene>
    <name evidence="6" type="ORF">M6B38_101945</name>
</gene>
<name>A0AAX6ILL8_IRIPA</name>